<evidence type="ECO:0000256" key="6">
    <source>
        <dbReference type="ARBA" id="ARBA00022679"/>
    </source>
</evidence>
<dbReference type="PANTHER" id="PTHR11601">
    <property type="entry name" value="CYSTEINE DESULFURYLASE FAMILY MEMBER"/>
    <property type="match status" value="1"/>
</dbReference>
<comment type="function">
    <text evidence="9">Catalyzes the decomposition of L-selenocysteine to L-alanine and elemental selenium.</text>
</comment>
<accession>A0A139AT25</accession>
<evidence type="ECO:0000256" key="7">
    <source>
        <dbReference type="ARBA" id="ARBA00022898"/>
    </source>
</evidence>
<dbReference type="EMBL" id="KQ965737">
    <property type="protein sequence ID" value="KXS19834.1"/>
    <property type="molecule type" value="Genomic_DNA"/>
</dbReference>
<keyword evidence="8" id="KW-0456">Lyase</keyword>
<dbReference type="STRING" id="1344416.A0A139AT25"/>
<evidence type="ECO:0000256" key="1">
    <source>
        <dbReference type="ARBA" id="ARBA00001933"/>
    </source>
</evidence>
<proteinExistence type="inferred from homology"/>
<dbReference type="GO" id="GO:0009000">
    <property type="term" value="F:selenocysteine lyase activity"/>
    <property type="evidence" value="ECO:0007669"/>
    <property type="project" value="UniProtKB-EC"/>
</dbReference>
<comment type="subcellular location">
    <subcellularLocation>
        <location evidence="2">Cytoplasm</location>
        <location evidence="2">Cytosol</location>
    </subcellularLocation>
</comment>
<evidence type="ECO:0000313" key="13">
    <source>
        <dbReference type="EMBL" id="KXS19834.1"/>
    </source>
</evidence>
<comment type="similarity">
    <text evidence="3">Belongs to the class-V pyridoxal-phosphate-dependent aminotransferase family.</text>
</comment>
<dbReference type="AlphaFoldDB" id="A0A139AT25"/>
<evidence type="ECO:0000256" key="4">
    <source>
        <dbReference type="ARBA" id="ARBA00011738"/>
    </source>
</evidence>
<evidence type="ECO:0000259" key="12">
    <source>
        <dbReference type="Pfam" id="PF00266"/>
    </source>
</evidence>
<evidence type="ECO:0000256" key="8">
    <source>
        <dbReference type="ARBA" id="ARBA00023239"/>
    </source>
</evidence>
<keyword evidence="6" id="KW-0808">Transferase</keyword>
<evidence type="ECO:0000313" key="14">
    <source>
        <dbReference type="Proteomes" id="UP000070544"/>
    </source>
</evidence>
<dbReference type="Proteomes" id="UP000070544">
    <property type="component" value="Unassembled WGS sequence"/>
</dbReference>
<evidence type="ECO:0000256" key="10">
    <source>
        <dbReference type="ARBA" id="ARBA00039054"/>
    </source>
</evidence>
<comment type="subunit">
    <text evidence="4">Homodimer.</text>
</comment>
<organism evidence="13 14">
    <name type="scientific">Gonapodya prolifera (strain JEL478)</name>
    <name type="common">Monoblepharis prolifera</name>
    <dbReference type="NCBI Taxonomy" id="1344416"/>
    <lineage>
        <taxon>Eukaryota</taxon>
        <taxon>Fungi</taxon>
        <taxon>Fungi incertae sedis</taxon>
        <taxon>Chytridiomycota</taxon>
        <taxon>Chytridiomycota incertae sedis</taxon>
        <taxon>Monoblepharidomycetes</taxon>
        <taxon>Monoblepharidales</taxon>
        <taxon>Gonapodyaceae</taxon>
        <taxon>Gonapodya</taxon>
    </lineage>
</organism>
<dbReference type="Gene3D" id="1.10.260.50">
    <property type="match status" value="1"/>
</dbReference>
<dbReference type="InterPro" id="IPR015422">
    <property type="entry name" value="PyrdxlP-dep_Trfase_small"/>
</dbReference>
<dbReference type="InterPro" id="IPR015424">
    <property type="entry name" value="PyrdxlP-dep_Trfase"/>
</dbReference>
<evidence type="ECO:0000256" key="5">
    <source>
        <dbReference type="ARBA" id="ARBA00022490"/>
    </source>
</evidence>
<protein>
    <recommendedName>
        <fullName evidence="11">Selenocysteine lyase</fullName>
        <ecNumber evidence="10">4.4.1.16</ecNumber>
    </recommendedName>
</protein>
<dbReference type="GO" id="GO:0005829">
    <property type="term" value="C:cytosol"/>
    <property type="evidence" value="ECO:0007669"/>
    <property type="project" value="UniProtKB-SubCell"/>
</dbReference>
<dbReference type="SUPFAM" id="SSF53383">
    <property type="entry name" value="PLP-dependent transferases"/>
    <property type="match status" value="1"/>
</dbReference>
<evidence type="ECO:0000256" key="9">
    <source>
        <dbReference type="ARBA" id="ARBA00037407"/>
    </source>
</evidence>
<dbReference type="InterPro" id="IPR000192">
    <property type="entry name" value="Aminotrans_V_dom"/>
</dbReference>
<evidence type="ECO:0000256" key="11">
    <source>
        <dbReference type="ARBA" id="ARBA00040554"/>
    </source>
</evidence>
<keyword evidence="5" id="KW-0963">Cytoplasm</keyword>
<dbReference type="Gene3D" id="3.90.1150.10">
    <property type="entry name" value="Aspartate Aminotransferase, domain 1"/>
    <property type="match status" value="1"/>
</dbReference>
<dbReference type="EC" id="4.4.1.16" evidence="10"/>
<name>A0A139AT25_GONPJ</name>
<dbReference type="Gene3D" id="3.40.640.10">
    <property type="entry name" value="Type I PLP-dependent aspartate aminotransferase-like (Major domain)"/>
    <property type="match status" value="1"/>
</dbReference>
<keyword evidence="14" id="KW-1185">Reference proteome</keyword>
<dbReference type="InterPro" id="IPR015421">
    <property type="entry name" value="PyrdxlP-dep_Trfase_major"/>
</dbReference>
<evidence type="ECO:0000256" key="2">
    <source>
        <dbReference type="ARBA" id="ARBA00004514"/>
    </source>
</evidence>
<dbReference type="Pfam" id="PF00266">
    <property type="entry name" value="Aminotran_5"/>
    <property type="match status" value="1"/>
</dbReference>
<keyword evidence="7" id="KW-0663">Pyridoxal phosphate</keyword>
<sequence>MFTQPDEAIPPEVERYFDYNATTPIHPKVVAACHDALFSSWGNASSTGHVIGRKAKETLELSRKKIADCICCDPNDLLLTSGGTEASNLVVTTVVRHFEALYGKSHSAKPHFVVGSCEHPALMEPLRALEREGTVSVTVVPLVSPSPTDPAGKYCSEVCPGAPNADTVVAALKPETVLVSVMLVNNETGAIADIAAIVAAVEKWDREQTLQRSPPAWRRHRVYVHSDVAQAVGKVEVDLRRLRVDYATIVGHKFYAPRAGALFSRGLADHPTYSNSLVPFPTDPQTAPLYPNIWGGGQERGYRSGTENVGMAAGLGEAAWLVSTQLAPLMSHLSALSTLFIDLLQTTGPSTITPVIHHLYTPRAPNVVSFSLVETDILDAIKQGRSTRPSKLRAWHVQSRLLAHTPSYIVARGAACHSGGEEVPSATIMAVPGMAREVALNTIRWSVGWWSKEEEVRDFARALLDVADNILSQE</sequence>
<dbReference type="PIRSF" id="PIRSF005572">
    <property type="entry name" value="NifS"/>
    <property type="match status" value="1"/>
</dbReference>
<gene>
    <name evidence="13" type="ORF">M427DRAFT_152291</name>
</gene>
<dbReference type="PANTHER" id="PTHR11601:SF62">
    <property type="entry name" value="SELENOCYSTEINE LYASE"/>
    <property type="match status" value="1"/>
</dbReference>
<dbReference type="GO" id="GO:0016740">
    <property type="term" value="F:transferase activity"/>
    <property type="evidence" value="ECO:0007669"/>
    <property type="project" value="UniProtKB-KW"/>
</dbReference>
<feature type="domain" description="Aminotransferase class V" evidence="12">
    <location>
        <begin position="16"/>
        <end position="375"/>
    </location>
</feature>
<dbReference type="InterPro" id="IPR016454">
    <property type="entry name" value="Cysteine_dSase"/>
</dbReference>
<reference evidence="13 14" key="1">
    <citation type="journal article" date="2015" name="Genome Biol. Evol.">
        <title>Phylogenomic analyses indicate that early fungi evolved digesting cell walls of algal ancestors of land plants.</title>
        <authorList>
            <person name="Chang Y."/>
            <person name="Wang S."/>
            <person name="Sekimoto S."/>
            <person name="Aerts A.L."/>
            <person name="Choi C."/>
            <person name="Clum A."/>
            <person name="LaButti K.M."/>
            <person name="Lindquist E.A."/>
            <person name="Yee Ngan C."/>
            <person name="Ohm R.A."/>
            <person name="Salamov A.A."/>
            <person name="Grigoriev I.V."/>
            <person name="Spatafora J.W."/>
            <person name="Berbee M.L."/>
        </authorList>
    </citation>
    <scope>NUCLEOTIDE SEQUENCE [LARGE SCALE GENOMIC DNA]</scope>
    <source>
        <strain evidence="13 14">JEL478</strain>
    </source>
</reference>
<comment type="cofactor">
    <cofactor evidence="1">
        <name>pyridoxal 5'-phosphate</name>
        <dbReference type="ChEBI" id="CHEBI:597326"/>
    </cofactor>
</comment>
<evidence type="ECO:0000256" key="3">
    <source>
        <dbReference type="ARBA" id="ARBA00009236"/>
    </source>
</evidence>
<dbReference type="OrthoDB" id="10250117at2759"/>